<dbReference type="CDD" id="cd12087">
    <property type="entry name" value="TM_EGFR-like"/>
    <property type="match status" value="1"/>
</dbReference>
<dbReference type="PANTHER" id="PTHR15549">
    <property type="entry name" value="PAIRED IMMUNOGLOBULIN-LIKE TYPE 2 RECEPTOR"/>
    <property type="match status" value="1"/>
</dbReference>
<feature type="signal peptide" evidence="7">
    <location>
        <begin position="1"/>
        <end position="25"/>
    </location>
</feature>
<feature type="compositionally biased region" description="Polar residues" evidence="5">
    <location>
        <begin position="357"/>
        <end position="374"/>
    </location>
</feature>
<evidence type="ECO:0000256" key="7">
    <source>
        <dbReference type="SAM" id="SignalP"/>
    </source>
</evidence>
<proteinExistence type="predicted"/>
<dbReference type="InterPro" id="IPR002889">
    <property type="entry name" value="WSC_carb-bd"/>
</dbReference>
<evidence type="ECO:0000256" key="2">
    <source>
        <dbReference type="ARBA" id="ARBA00022692"/>
    </source>
</evidence>
<dbReference type="Proteomes" id="UP001281003">
    <property type="component" value="Unassembled WGS sequence"/>
</dbReference>
<dbReference type="EMBL" id="JAUTDP010000006">
    <property type="protein sequence ID" value="KAK3398287.1"/>
    <property type="molecule type" value="Genomic_DNA"/>
</dbReference>
<feature type="region of interest" description="Disordered" evidence="5">
    <location>
        <begin position="356"/>
        <end position="376"/>
    </location>
</feature>
<keyword evidence="10" id="KW-1185">Reference proteome</keyword>
<comment type="caution">
    <text evidence="9">The sequence shown here is derived from an EMBL/GenBank/DDBJ whole genome shotgun (WGS) entry which is preliminary data.</text>
</comment>
<keyword evidence="2 6" id="KW-0812">Transmembrane</keyword>
<reference evidence="9" key="2">
    <citation type="submission" date="2023-07" db="EMBL/GenBank/DDBJ databases">
        <authorList>
            <consortium name="Lawrence Berkeley National Laboratory"/>
            <person name="Haridas S."/>
            <person name="Hensen N."/>
            <person name="Bonometti L."/>
            <person name="Westerberg I."/>
            <person name="Brannstrom I.O."/>
            <person name="Guillou S."/>
            <person name="Cros-Aarteil S."/>
            <person name="Calhoun S."/>
            <person name="Kuo A."/>
            <person name="Mondo S."/>
            <person name="Pangilinan J."/>
            <person name="Riley R."/>
            <person name="LaButti K."/>
            <person name="Andreopoulos B."/>
            <person name="Lipzen A."/>
            <person name="Chen C."/>
            <person name="Yanf M."/>
            <person name="Daum C."/>
            <person name="Ng V."/>
            <person name="Clum A."/>
            <person name="Steindorff A."/>
            <person name="Ohm R."/>
            <person name="Martin F."/>
            <person name="Silar P."/>
            <person name="Natvig D."/>
            <person name="Lalanne C."/>
            <person name="Gautier V."/>
            <person name="Ament-velasquez S.L."/>
            <person name="Kruys A."/>
            <person name="Hutchinson M.I."/>
            <person name="Powell A.J."/>
            <person name="Barry K."/>
            <person name="Miller A.N."/>
            <person name="Grigoriev I.V."/>
            <person name="Debuchy R."/>
            <person name="Gladieux P."/>
            <person name="Thoren M.H."/>
            <person name="Johannesson H."/>
        </authorList>
    </citation>
    <scope>NUCLEOTIDE SEQUENCE</scope>
    <source>
        <strain evidence="9">FGSC 1904</strain>
    </source>
</reference>
<keyword evidence="3 6" id="KW-1133">Transmembrane helix</keyword>
<evidence type="ECO:0000313" key="9">
    <source>
        <dbReference type="EMBL" id="KAK3398287.1"/>
    </source>
</evidence>
<dbReference type="GO" id="GO:0071944">
    <property type="term" value="C:cell periphery"/>
    <property type="evidence" value="ECO:0007669"/>
    <property type="project" value="UniProtKB-ARBA"/>
</dbReference>
<organism evidence="9 10">
    <name type="scientific">Sordaria brevicollis</name>
    <dbReference type="NCBI Taxonomy" id="83679"/>
    <lineage>
        <taxon>Eukaryota</taxon>
        <taxon>Fungi</taxon>
        <taxon>Dikarya</taxon>
        <taxon>Ascomycota</taxon>
        <taxon>Pezizomycotina</taxon>
        <taxon>Sordariomycetes</taxon>
        <taxon>Sordariomycetidae</taxon>
        <taxon>Sordariales</taxon>
        <taxon>Sordariaceae</taxon>
        <taxon>Sordaria</taxon>
    </lineage>
</organism>
<feature type="region of interest" description="Disordered" evidence="5">
    <location>
        <begin position="204"/>
        <end position="226"/>
    </location>
</feature>
<reference evidence="9" key="1">
    <citation type="journal article" date="2023" name="Mol. Phylogenet. Evol.">
        <title>Genome-scale phylogeny and comparative genomics of the fungal order Sordariales.</title>
        <authorList>
            <person name="Hensen N."/>
            <person name="Bonometti L."/>
            <person name="Westerberg I."/>
            <person name="Brannstrom I.O."/>
            <person name="Guillou S."/>
            <person name="Cros-Aarteil S."/>
            <person name="Calhoun S."/>
            <person name="Haridas S."/>
            <person name="Kuo A."/>
            <person name="Mondo S."/>
            <person name="Pangilinan J."/>
            <person name="Riley R."/>
            <person name="LaButti K."/>
            <person name="Andreopoulos B."/>
            <person name="Lipzen A."/>
            <person name="Chen C."/>
            <person name="Yan M."/>
            <person name="Daum C."/>
            <person name="Ng V."/>
            <person name="Clum A."/>
            <person name="Steindorff A."/>
            <person name="Ohm R.A."/>
            <person name="Martin F."/>
            <person name="Silar P."/>
            <person name="Natvig D.O."/>
            <person name="Lalanne C."/>
            <person name="Gautier V."/>
            <person name="Ament-Velasquez S.L."/>
            <person name="Kruys A."/>
            <person name="Hutchinson M.I."/>
            <person name="Powell A.J."/>
            <person name="Barry K."/>
            <person name="Miller A.N."/>
            <person name="Grigoriev I.V."/>
            <person name="Debuchy R."/>
            <person name="Gladieux P."/>
            <person name="Hiltunen Thoren M."/>
            <person name="Johannesson H."/>
        </authorList>
    </citation>
    <scope>NUCLEOTIDE SEQUENCE</scope>
    <source>
        <strain evidence="9">FGSC 1904</strain>
    </source>
</reference>
<evidence type="ECO:0000256" key="6">
    <source>
        <dbReference type="SAM" id="Phobius"/>
    </source>
</evidence>
<evidence type="ECO:0000256" key="4">
    <source>
        <dbReference type="ARBA" id="ARBA00023136"/>
    </source>
</evidence>
<comment type="subcellular location">
    <subcellularLocation>
        <location evidence="1">Membrane</location>
        <topology evidence="1">Single-pass membrane protein</topology>
    </subcellularLocation>
</comment>
<evidence type="ECO:0000259" key="8">
    <source>
        <dbReference type="PROSITE" id="PS51212"/>
    </source>
</evidence>
<feature type="chain" id="PRO_5041953721" description="WSC domain-containing protein" evidence="7">
    <location>
        <begin position="26"/>
        <end position="398"/>
    </location>
</feature>
<dbReference type="PANTHER" id="PTHR15549:SF31">
    <property type="entry name" value="WSC DOMAIN-CONTAINING PROTEIN"/>
    <property type="match status" value="1"/>
</dbReference>
<keyword evidence="7" id="KW-0732">Signal</keyword>
<feature type="transmembrane region" description="Helical" evidence="6">
    <location>
        <begin position="267"/>
        <end position="289"/>
    </location>
</feature>
<evidence type="ECO:0000256" key="1">
    <source>
        <dbReference type="ARBA" id="ARBA00004167"/>
    </source>
</evidence>
<gene>
    <name evidence="9" type="ORF">B0T20DRAFT_453070</name>
</gene>
<dbReference type="Pfam" id="PF01822">
    <property type="entry name" value="WSC"/>
    <property type="match status" value="1"/>
</dbReference>
<feature type="domain" description="WSC" evidence="8">
    <location>
        <begin position="28"/>
        <end position="121"/>
    </location>
</feature>
<evidence type="ECO:0000256" key="3">
    <source>
        <dbReference type="ARBA" id="ARBA00022989"/>
    </source>
</evidence>
<dbReference type="GO" id="GO:0016020">
    <property type="term" value="C:membrane"/>
    <property type="evidence" value="ECO:0007669"/>
    <property type="project" value="UniProtKB-SubCell"/>
</dbReference>
<evidence type="ECO:0000313" key="10">
    <source>
        <dbReference type="Proteomes" id="UP001281003"/>
    </source>
</evidence>
<accession>A0AAE0UBR4</accession>
<keyword evidence="4 6" id="KW-0472">Membrane</keyword>
<dbReference type="AlphaFoldDB" id="A0AAE0UBR4"/>
<name>A0AAE0UBR4_SORBR</name>
<dbReference type="PROSITE" id="PS51212">
    <property type="entry name" value="WSC"/>
    <property type="match status" value="1"/>
</dbReference>
<dbReference type="InterPro" id="IPR051694">
    <property type="entry name" value="Immunoregulatory_rcpt-like"/>
</dbReference>
<evidence type="ECO:0000256" key="5">
    <source>
        <dbReference type="SAM" id="MobiDB-lite"/>
    </source>
</evidence>
<sequence length="398" mass="41856">MARLRGARFWACLALVASLCGNAMAKPSRDVAYCASVNTAGLDTDPAEESDFQSMGRCYTTCSSADEQYAFAVVWQKSCWCTNTVPNKADTVETDECSNSCPGYPDDWCGGDSLFGYLKITGVKPSSTAAPASTSTTQKTTKTTTKPTTTAVVIIKTETEQTTAITTVQSTVRETVTVIPSVKSSVTSSTGISSSTTISTALVTSATQSTDDPVTTDPTQPSTQTVTVGGTVQTIIVTPAPAPTAPSGGQLSEPEANGKKKAISTGAAVGIAIGVVAALGIIGVLLWLWCMRRRKQKEEGSAFGSPRGSSSGMTKGVQVTETRFGPDAVAWEGPGSNRRSTLMPVDPRLNPYGNALYNGQNKSRESIASFQDNQDYSRRVVGQPRVLRAVNPDPITED</sequence>
<protein>
    <recommendedName>
        <fullName evidence="8">WSC domain-containing protein</fullName>
    </recommendedName>
</protein>